<dbReference type="EMBL" id="QBKT01000002">
    <property type="protein sequence ID" value="PTX63003.1"/>
    <property type="molecule type" value="Genomic_DNA"/>
</dbReference>
<evidence type="ECO:0000259" key="12">
    <source>
        <dbReference type="Pfam" id="PF01180"/>
    </source>
</evidence>
<organism evidence="13 14">
    <name type="scientific">Kordia periserrulae</name>
    <dbReference type="NCBI Taxonomy" id="701523"/>
    <lineage>
        <taxon>Bacteria</taxon>
        <taxon>Pseudomonadati</taxon>
        <taxon>Bacteroidota</taxon>
        <taxon>Flavobacteriia</taxon>
        <taxon>Flavobacteriales</taxon>
        <taxon>Flavobacteriaceae</taxon>
        <taxon>Kordia</taxon>
    </lineage>
</organism>
<dbReference type="PROSITE" id="PS00912">
    <property type="entry name" value="DHODEHASE_2"/>
    <property type="match status" value="1"/>
</dbReference>
<dbReference type="PANTHER" id="PTHR48109:SF4">
    <property type="entry name" value="DIHYDROOROTATE DEHYDROGENASE (QUINONE), MITOCHONDRIAL"/>
    <property type="match status" value="1"/>
</dbReference>
<feature type="binding site" evidence="11">
    <location>
        <position position="251"/>
    </location>
    <ligand>
        <name>FMN</name>
        <dbReference type="ChEBI" id="CHEBI:58210"/>
    </ligand>
</feature>
<keyword evidence="8 11" id="KW-0560">Oxidoreductase</keyword>
<keyword evidence="11" id="KW-1003">Cell membrane</keyword>
<comment type="cofactor">
    <cofactor evidence="11">
        <name>FMN</name>
        <dbReference type="ChEBI" id="CHEBI:58210"/>
    </cofactor>
    <text evidence="11">Binds 1 FMN per subunit.</text>
</comment>
<keyword evidence="5 11" id="KW-0285">Flavoprotein</keyword>
<dbReference type="GO" id="GO:0005886">
    <property type="term" value="C:plasma membrane"/>
    <property type="evidence" value="ECO:0007669"/>
    <property type="project" value="UniProtKB-SubCell"/>
</dbReference>
<comment type="caution">
    <text evidence="13">The sequence shown here is derived from an EMBL/GenBank/DDBJ whole genome shotgun (WGS) entry which is preliminary data.</text>
</comment>
<dbReference type="GO" id="GO:0006207">
    <property type="term" value="P:'de novo' pyrimidine nucleobase biosynthetic process"/>
    <property type="evidence" value="ECO:0007669"/>
    <property type="project" value="UniProtKB-UniRule"/>
</dbReference>
<evidence type="ECO:0000256" key="5">
    <source>
        <dbReference type="ARBA" id="ARBA00022630"/>
    </source>
</evidence>
<evidence type="ECO:0000256" key="8">
    <source>
        <dbReference type="ARBA" id="ARBA00023002"/>
    </source>
</evidence>
<dbReference type="PIRSF" id="PIRSF000164">
    <property type="entry name" value="DHO_oxidase"/>
    <property type="match status" value="1"/>
</dbReference>
<evidence type="ECO:0000313" key="14">
    <source>
        <dbReference type="Proteomes" id="UP000244090"/>
    </source>
</evidence>
<keyword evidence="14" id="KW-1185">Reference proteome</keyword>
<comment type="similarity">
    <text evidence="4 11">Belongs to the dihydroorotate dehydrogenase family. Type 2 subfamily.</text>
</comment>
<keyword evidence="6 11" id="KW-0288">FMN</keyword>
<dbReference type="InterPro" id="IPR012135">
    <property type="entry name" value="Dihydroorotate_DH_1_2"/>
</dbReference>
<dbReference type="PANTHER" id="PTHR48109">
    <property type="entry name" value="DIHYDROOROTATE DEHYDROGENASE (QUINONE), MITOCHONDRIAL-RELATED"/>
    <property type="match status" value="1"/>
</dbReference>
<protein>
    <recommendedName>
        <fullName evidence="11">Dihydroorotate dehydrogenase (quinone)</fullName>
        <ecNumber evidence="11">1.3.5.2</ecNumber>
    </recommendedName>
    <alternativeName>
        <fullName evidence="11">DHOdehase</fullName>
        <shortName evidence="11">DHOD</shortName>
        <shortName evidence="11">DHODase</shortName>
    </alternativeName>
    <alternativeName>
        <fullName evidence="11">Dihydroorotate oxidase</fullName>
    </alternativeName>
</protein>
<dbReference type="Proteomes" id="UP000244090">
    <property type="component" value="Unassembled WGS sequence"/>
</dbReference>
<evidence type="ECO:0000256" key="9">
    <source>
        <dbReference type="ARBA" id="ARBA00023136"/>
    </source>
</evidence>
<evidence type="ECO:0000256" key="3">
    <source>
        <dbReference type="ARBA" id="ARBA00005161"/>
    </source>
</evidence>
<feature type="binding site" evidence="11">
    <location>
        <position position="302"/>
    </location>
    <ligand>
        <name>FMN</name>
        <dbReference type="ChEBI" id="CHEBI:58210"/>
    </ligand>
</feature>
<comment type="function">
    <text evidence="1 11">Catalyzes the conversion of dihydroorotate to orotate with quinone as electron acceptor.</text>
</comment>
<keyword evidence="9 11" id="KW-0472">Membrane</keyword>
<dbReference type="InterPro" id="IPR005719">
    <property type="entry name" value="Dihydroorotate_DH_2"/>
</dbReference>
<sequence length="347" mass="38521">MHKHNNMYQILVKPILFLFDPEKVHHFTFSLIRTLSKIPGVSSIFKSMYVVNDKRLERTVFGLSFKNPVGLAAGFDKDAKLYNELSNFGFGFIEIGTLTPKPQAGNPKKRLFRLKQDKAIINRMGFNNGGVFEAVERLKKNKGVLIGGNIGKNKVTPNDEAVEDYKICFEALFPHVDYFVVNVSSPNTPGLRELQDKEPLTKLLTTLQSMNKAKNAPKPILLKIAPDLTNEQLEDIIEIVAETKIAGVIATNTTISREGLQSKDKNEVGGLSGKPLTNRATEVIRFLAEKSNKAFPIIGVGGIHSAKDALEKLDAGADLVQLYTGFVYEGPKLVKKINQEILKQTQK</sequence>
<feature type="binding site" evidence="11">
    <location>
        <position position="273"/>
    </location>
    <ligand>
        <name>FMN</name>
        <dbReference type="ChEBI" id="CHEBI:58210"/>
    </ligand>
</feature>
<dbReference type="NCBIfam" id="TIGR01036">
    <property type="entry name" value="pyrD_sub2"/>
    <property type="match status" value="1"/>
</dbReference>
<comment type="catalytic activity">
    <reaction evidence="10 11">
        <text>(S)-dihydroorotate + a quinone = orotate + a quinol</text>
        <dbReference type="Rhea" id="RHEA:30187"/>
        <dbReference type="ChEBI" id="CHEBI:24646"/>
        <dbReference type="ChEBI" id="CHEBI:30839"/>
        <dbReference type="ChEBI" id="CHEBI:30864"/>
        <dbReference type="ChEBI" id="CHEBI:132124"/>
        <dbReference type="EC" id="1.3.5.2"/>
    </reaction>
</comment>
<feature type="binding site" evidence="11">
    <location>
        <begin position="122"/>
        <end position="126"/>
    </location>
    <ligand>
        <name>substrate</name>
    </ligand>
</feature>
<comment type="subunit">
    <text evidence="11">Monomer.</text>
</comment>
<feature type="binding site" evidence="11">
    <location>
        <begin position="323"/>
        <end position="324"/>
    </location>
    <ligand>
        <name>FMN</name>
        <dbReference type="ChEBI" id="CHEBI:58210"/>
    </ligand>
</feature>
<dbReference type="NCBIfam" id="NF003652">
    <property type="entry name" value="PRK05286.2-5"/>
    <property type="match status" value="1"/>
</dbReference>
<feature type="binding site" evidence="11">
    <location>
        <position position="97"/>
    </location>
    <ligand>
        <name>FMN</name>
        <dbReference type="ChEBI" id="CHEBI:58210"/>
    </ligand>
</feature>
<feature type="binding site" evidence="11">
    <location>
        <position position="77"/>
    </location>
    <ligand>
        <name>substrate</name>
    </ligand>
</feature>
<feature type="binding site" evidence="11">
    <location>
        <position position="149"/>
    </location>
    <ligand>
        <name>FMN</name>
        <dbReference type="ChEBI" id="CHEBI:58210"/>
    </ligand>
</feature>
<dbReference type="EC" id="1.3.5.2" evidence="11"/>
<accession>A0A2T6C3Z0</accession>
<dbReference type="InterPro" id="IPR005720">
    <property type="entry name" value="Dihydroorotate_DH_cat"/>
</dbReference>
<dbReference type="NCBIfam" id="NF003645">
    <property type="entry name" value="PRK05286.1-2"/>
    <property type="match status" value="1"/>
</dbReference>
<dbReference type="GO" id="GO:0044205">
    <property type="term" value="P:'de novo' UMP biosynthetic process"/>
    <property type="evidence" value="ECO:0007669"/>
    <property type="project" value="UniProtKB-UniRule"/>
</dbReference>
<evidence type="ECO:0000256" key="7">
    <source>
        <dbReference type="ARBA" id="ARBA00022975"/>
    </source>
</evidence>
<feature type="binding site" evidence="11">
    <location>
        <begin position="252"/>
        <end position="253"/>
    </location>
    <ligand>
        <name>substrate</name>
    </ligand>
</feature>
<feature type="binding site" evidence="11">
    <location>
        <position position="223"/>
    </location>
    <ligand>
        <name>FMN</name>
        <dbReference type="ChEBI" id="CHEBI:58210"/>
    </ligand>
</feature>
<comment type="pathway">
    <text evidence="3 11">Pyrimidine metabolism; UMP biosynthesis via de novo pathway; orotate from (S)-dihydroorotate (quinone route): step 1/1.</text>
</comment>
<dbReference type="InterPro" id="IPR050074">
    <property type="entry name" value="DHO_dehydrogenase"/>
</dbReference>
<dbReference type="GO" id="GO:0005737">
    <property type="term" value="C:cytoplasm"/>
    <property type="evidence" value="ECO:0007669"/>
    <property type="project" value="InterPro"/>
</dbReference>
<evidence type="ECO:0000256" key="2">
    <source>
        <dbReference type="ARBA" id="ARBA00004370"/>
    </source>
</evidence>
<evidence type="ECO:0000256" key="1">
    <source>
        <dbReference type="ARBA" id="ARBA00003125"/>
    </source>
</evidence>
<evidence type="ECO:0000256" key="11">
    <source>
        <dbReference type="HAMAP-Rule" id="MF_00225"/>
    </source>
</evidence>
<dbReference type="InterPro" id="IPR001295">
    <property type="entry name" value="Dihydroorotate_DH_CS"/>
</dbReference>
<dbReference type="InterPro" id="IPR013785">
    <property type="entry name" value="Aldolase_TIM"/>
</dbReference>
<dbReference type="Gene3D" id="3.20.20.70">
    <property type="entry name" value="Aldolase class I"/>
    <property type="match status" value="1"/>
</dbReference>
<dbReference type="CDD" id="cd04738">
    <property type="entry name" value="DHOD_2_like"/>
    <property type="match status" value="1"/>
</dbReference>
<dbReference type="HAMAP" id="MF_00225">
    <property type="entry name" value="DHO_dh_type2"/>
    <property type="match status" value="1"/>
</dbReference>
<feature type="binding site" evidence="11">
    <location>
        <position position="187"/>
    </location>
    <ligand>
        <name>substrate</name>
    </ligand>
</feature>
<feature type="binding site" evidence="11">
    <location>
        <position position="182"/>
    </location>
    <ligand>
        <name>FMN</name>
        <dbReference type="ChEBI" id="CHEBI:58210"/>
    </ligand>
</feature>
<evidence type="ECO:0000256" key="10">
    <source>
        <dbReference type="ARBA" id="ARBA00048639"/>
    </source>
</evidence>
<dbReference type="AlphaFoldDB" id="A0A2T6C3Z0"/>
<evidence type="ECO:0000256" key="6">
    <source>
        <dbReference type="ARBA" id="ARBA00022643"/>
    </source>
</evidence>
<dbReference type="UniPathway" id="UPA00070">
    <property type="reaction ID" value="UER00946"/>
</dbReference>
<comment type="subcellular location">
    <subcellularLocation>
        <location evidence="11">Cell membrane</location>
        <topology evidence="11">Peripheral membrane protein</topology>
    </subcellularLocation>
    <subcellularLocation>
        <location evidence="2">Membrane</location>
    </subcellularLocation>
</comment>
<feature type="active site" description="Nucleophile" evidence="11">
    <location>
        <position position="185"/>
    </location>
</feature>
<feature type="binding site" evidence="11">
    <location>
        <begin position="73"/>
        <end position="77"/>
    </location>
    <ligand>
        <name>FMN</name>
        <dbReference type="ChEBI" id="CHEBI:58210"/>
    </ligand>
</feature>
<feature type="domain" description="Dihydroorotate dehydrogenase catalytic" evidence="12">
    <location>
        <begin position="56"/>
        <end position="342"/>
    </location>
</feature>
<gene>
    <name evidence="11" type="primary">pyrD</name>
    <name evidence="13" type="ORF">C8N46_102404</name>
</gene>
<evidence type="ECO:0000256" key="4">
    <source>
        <dbReference type="ARBA" id="ARBA00005359"/>
    </source>
</evidence>
<dbReference type="SUPFAM" id="SSF51395">
    <property type="entry name" value="FMN-linked oxidoreductases"/>
    <property type="match status" value="1"/>
</dbReference>
<dbReference type="GO" id="GO:0106430">
    <property type="term" value="F:dihydroorotate dehydrogenase (quinone) activity"/>
    <property type="evidence" value="ECO:0007669"/>
    <property type="project" value="UniProtKB-EC"/>
</dbReference>
<name>A0A2T6C3Z0_9FLAO</name>
<keyword evidence="7 11" id="KW-0665">Pyrimidine biosynthesis</keyword>
<proteinExistence type="inferred from homology"/>
<reference evidence="13 14" key="1">
    <citation type="submission" date="2018-04" db="EMBL/GenBank/DDBJ databases">
        <title>Genomic Encyclopedia of Archaeal and Bacterial Type Strains, Phase II (KMG-II): from individual species to whole genera.</title>
        <authorList>
            <person name="Goeker M."/>
        </authorList>
    </citation>
    <scope>NUCLEOTIDE SEQUENCE [LARGE SCALE GENOMIC DNA]</scope>
    <source>
        <strain evidence="13 14">DSM 25731</strain>
    </source>
</reference>
<dbReference type="Pfam" id="PF01180">
    <property type="entry name" value="DHO_dh"/>
    <property type="match status" value="1"/>
</dbReference>
<evidence type="ECO:0000313" key="13">
    <source>
        <dbReference type="EMBL" id="PTX63003.1"/>
    </source>
</evidence>
<feature type="binding site" evidence="11">
    <location>
        <position position="182"/>
    </location>
    <ligand>
        <name>substrate</name>
    </ligand>
</feature>